<comment type="subcellular location">
    <subcellularLocation>
        <location evidence="4">Cytoplasm</location>
    </subcellularLocation>
</comment>
<keyword evidence="2 4" id="KW-1005">Bacterial flagellum biogenesis</keyword>
<protein>
    <recommendedName>
        <fullName evidence="4">Flagellar assembly factor FliW</fullName>
    </recommendedName>
</protein>
<dbReference type="PANTHER" id="PTHR39190">
    <property type="entry name" value="FLAGELLAR ASSEMBLY FACTOR FLIW"/>
    <property type="match status" value="1"/>
</dbReference>
<dbReference type="GO" id="GO:0005737">
    <property type="term" value="C:cytoplasm"/>
    <property type="evidence" value="ECO:0007669"/>
    <property type="project" value="UniProtKB-SubCell"/>
</dbReference>
<dbReference type="GO" id="GO:0006417">
    <property type="term" value="P:regulation of translation"/>
    <property type="evidence" value="ECO:0007669"/>
    <property type="project" value="UniProtKB-KW"/>
</dbReference>
<comment type="function">
    <text evidence="4">Acts as an anti-CsrA protein, binds CsrA and prevents it from repressing translation of its target genes, one of which is flagellin. Binds to flagellin and participates in the assembly of the flagellum.</text>
</comment>
<dbReference type="InterPro" id="IPR003775">
    <property type="entry name" value="Flagellar_assembly_factor_FliW"/>
</dbReference>
<keyword evidence="4" id="KW-0143">Chaperone</keyword>
<dbReference type="OrthoDB" id="9801235at2"/>
<dbReference type="HAMAP" id="MF_01185">
    <property type="entry name" value="FliW"/>
    <property type="match status" value="1"/>
</dbReference>
<dbReference type="PANTHER" id="PTHR39190:SF1">
    <property type="entry name" value="FLAGELLAR ASSEMBLY FACTOR FLIW"/>
    <property type="match status" value="1"/>
</dbReference>
<dbReference type="GO" id="GO:0044780">
    <property type="term" value="P:bacterial-type flagellum assembly"/>
    <property type="evidence" value="ECO:0007669"/>
    <property type="project" value="UniProtKB-UniRule"/>
</dbReference>
<dbReference type="Gene3D" id="2.30.290.10">
    <property type="entry name" value="BH3618-like"/>
    <property type="match status" value="1"/>
</dbReference>
<reference evidence="5" key="1">
    <citation type="submission" date="2006-05" db="EMBL/GenBank/DDBJ databases">
        <title>Annotation of the draft genome assembly of Desulfuromonas acetoxidans DSM 684.</title>
        <authorList>
            <consortium name="US DOE Joint Genome Institute (JGI-ORNL)"/>
            <person name="Larimer F."/>
            <person name="Land M."/>
            <person name="Hauser L."/>
        </authorList>
    </citation>
    <scope>NUCLEOTIDE SEQUENCE [LARGE SCALE GENOMIC DNA]</scope>
    <source>
        <strain evidence="5">DSM 684</strain>
    </source>
</reference>
<name>Q1JZQ2_DESA6</name>
<proteinExistence type="inferred from homology"/>
<evidence type="ECO:0000256" key="1">
    <source>
        <dbReference type="ARBA" id="ARBA00022490"/>
    </source>
</evidence>
<accession>Q1JZQ2</accession>
<evidence type="ECO:0000256" key="2">
    <source>
        <dbReference type="ARBA" id="ARBA00022795"/>
    </source>
</evidence>
<keyword evidence="6" id="KW-1185">Reference proteome</keyword>
<comment type="similarity">
    <text evidence="4">Belongs to the FliW family.</text>
</comment>
<evidence type="ECO:0000256" key="4">
    <source>
        <dbReference type="HAMAP-Rule" id="MF_01185"/>
    </source>
</evidence>
<dbReference type="Pfam" id="PF02623">
    <property type="entry name" value="FliW"/>
    <property type="match status" value="1"/>
</dbReference>
<evidence type="ECO:0000256" key="3">
    <source>
        <dbReference type="ARBA" id="ARBA00022845"/>
    </source>
</evidence>
<keyword evidence="1 4" id="KW-0963">Cytoplasm</keyword>
<dbReference type="AlphaFoldDB" id="Q1JZQ2"/>
<dbReference type="EMBL" id="AAEW02000008">
    <property type="protein sequence ID" value="EAT15840.1"/>
    <property type="molecule type" value="Genomic_DNA"/>
</dbReference>
<gene>
    <name evidence="4" type="primary">fliW</name>
    <name evidence="5" type="ORF">Dace_2540</name>
</gene>
<evidence type="ECO:0000313" key="6">
    <source>
        <dbReference type="Proteomes" id="UP000005695"/>
    </source>
</evidence>
<dbReference type="RefSeq" id="WP_006000349.1">
    <property type="nucleotide sequence ID" value="NZ_AAEW02000008.1"/>
</dbReference>
<organism evidence="5 6">
    <name type="scientific">Desulfuromonas acetoxidans (strain DSM 684 / 11070)</name>
    <dbReference type="NCBI Taxonomy" id="281689"/>
    <lineage>
        <taxon>Bacteria</taxon>
        <taxon>Pseudomonadati</taxon>
        <taxon>Thermodesulfobacteriota</taxon>
        <taxon>Desulfuromonadia</taxon>
        <taxon>Desulfuromonadales</taxon>
        <taxon>Desulfuromonadaceae</taxon>
        <taxon>Desulfuromonas</taxon>
    </lineage>
</organism>
<dbReference type="NCBIfam" id="NF009799">
    <property type="entry name" value="PRK13285.2-2"/>
    <property type="match status" value="1"/>
</dbReference>
<dbReference type="Proteomes" id="UP000005695">
    <property type="component" value="Unassembled WGS sequence"/>
</dbReference>
<reference evidence="5" key="2">
    <citation type="submission" date="2006-05" db="EMBL/GenBank/DDBJ databases">
        <title>Sequencing of the draft genome and assembly of Desulfuromonas acetoxidans DSM 684.</title>
        <authorList>
            <consortium name="US DOE Joint Genome Institute (JGI-PGF)"/>
            <person name="Copeland A."/>
            <person name="Lucas S."/>
            <person name="Lapidus A."/>
            <person name="Barry K."/>
            <person name="Detter J.C."/>
            <person name="Glavina del Rio T."/>
            <person name="Hammon N."/>
            <person name="Israni S."/>
            <person name="Dalin E."/>
            <person name="Tice H."/>
            <person name="Bruce D."/>
            <person name="Pitluck S."/>
            <person name="Richardson P."/>
        </authorList>
    </citation>
    <scope>NUCLEOTIDE SEQUENCE [LARGE SCALE GENOMIC DNA]</scope>
    <source>
        <strain evidence="5">DSM 684</strain>
    </source>
</reference>
<comment type="subunit">
    <text evidence="4">Interacts with translational regulator CsrA and flagellin(s).</text>
</comment>
<sequence length="157" mass="17509">MNKINSRFGEIEYDPASVLTFPEGLIGFESLRDFVVMPNEKEGPLFWIQSIEDPDIALVLTDPTNFFLTYKVVPETNECEKLGIDEGDNCYALVVVTVPPDRKITLNLAAPILFAPQTNRAIQVILEKSGYDIQTPLPVVEAVEKKQDEAQKESAHG</sequence>
<keyword evidence="3 4" id="KW-0810">Translation regulation</keyword>
<evidence type="ECO:0000313" key="5">
    <source>
        <dbReference type="EMBL" id="EAT15840.1"/>
    </source>
</evidence>
<comment type="caution">
    <text evidence="5">The sequence shown here is derived from an EMBL/GenBank/DDBJ whole genome shotgun (WGS) entry which is preliminary data.</text>
</comment>
<dbReference type="SUPFAM" id="SSF141457">
    <property type="entry name" value="BH3618-like"/>
    <property type="match status" value="1"/>
</dbReference>
<dbReference type="InterPro" id="IPR024046">
    <property type="entry name" value="Flagellar_assmbl_FliW_dom_sf"/>
</dbReference>